<proteinExistence type="predicted"/>
<reference evidence="4 6" key="2">
    <citation type="submission" date="2018-12" db="EMBL/GenBank/DDBJ databases">
        <title>Genome of Verticillium dahliae isolate Getta Getta.</title>
        <authorList>
            <person name="Gardiner D.M."/>
        </authorList>
    </citation>
    <scope>NUCLEOTIDE SEQUENCE [LARGE SCALE GENOMIC DNA]</scope>
    <source>
        <strain evidence="4 6">Getta Getta</strain>
    </source>
</reference>
<dbReference type="AlphaFoldDB" id="A0A2J8ERV4"/>
<keyword evidence="1" id="KW-0732">Signal</keyword>
<feature type="domain" description="Ecp2 effector protein-like" evidence="2">
    <location>
        <begin position="96"/>
        <end position="192"/>
    </location>
</feature>
<accession>A0A2J8ERV4</accession>
<name>A0A2J8ERV4_VERDA</name>
<reference evidence="3 5" key="1">
    <citation type="submission" date="2017-12" db="EMBL/GenBank/DDBJ databases">
        <title>Comparative genomics yields insights into virulence evolution of Verticillium dahliae.</title>
        <authorList>
            <person name="Fan R."/>
            <person name="Armitage A.D."/>
            <person name="Cascant-Lopez E."/>
            <person name="Sobczyk M."/>
            <person name="Cockerton H.M."/>
            <person name="Harrison R.J."/>
        </authorList>
    </citation>
    <scope>NUCLEOTIDE SEQUENCE [LARGE SCALE GENOMIC DNA]</scope>
    <source>
        <strain evidence="3 5">12008</strain>
    </source>
</reference>
<evidence type="ECO:0000313" key="5">
    <source>
        <dbReference type="Proteomes" id="UP000236305"/>
    </source>
</evidence>
<evidence type="ECO:0000259" key="2">
    <source>
        <dbReference type="Pfam" id="PF14856"/>
    </source>
</evidence>
<evidence type="ECO:0000313" key="4">
    <source>
        <dbReference type="EMBL" id="RXG42403.1"/>
    </source>
</evidence>
<evidence type="ECO:0000313" key="6">
    <source>
        <dbReference type="Proteomes" id="UP000288725"/>
    </source>
</evidence>
<dbReference type="OrthoDB" id="4811040at2759"/>
<dbReference type="InterPro" id="IPR029226">
    <property type="entry name" value="Ecp2-like"/>
</dbReference>
<dbReference type="Proteomes" id="UP000288725">
    <property type="component" value="Chromosome 2"/>
</dbReference>
<dbReference type="Proteomes" id="UP000236305">
    <property type="component" value="Unassembled WGS sequence"/>
</dbReference>
<evidence type="ECO:0000256" key="1">
    <source>
        <dbReference type="SAM" id="SignalP"/>
    </source>
</evidence>
<protein>
    <recommendedName>
        <fullName evidence="2">Ecp2 effector protein-like domain-containing protein</fullName>
    </recommendedName>
</protein>
<organism evidence="3 5">
    <name type="scientific">Verticillium dahliae</name>
    <name type="common">Verticillium wilt</name>
    <dbReference type="NCBI Taxonomy" id="27337"/>
    <lineage>
        <taxon>Eukaryota</taxon>
        <taxon>Fungi</taxon>
        <taxon>Dikarya</taxon>
        <taxon>Ascomycota</taxon>
        <taxon>Pezizomycotina</taxon>
        <taxon>Sordariomycetes</taxon>
        <taxon>Hypocreomycetidae</taxon>
        <taxon>Glomerellales</taxon>
        <taxon>Plectosphaerellaceae</taxon>
        <taxon>Verticillium</taxon>
    </lineage>
</organism>
<sequence length="211" mass="22932">MFAHALLALTLGASSFATASALPPQVPDGDVVPLPASVDVNSVDLHNFTASDGNTYTVWVAKMQSPEDVQPTGANDDSNLVRRWQWEHWPNGVDACGAASFRDETSNGPPLTDHCICVRDYARDQLRGRWAFGRDDKPNNGWFNLVGCGECGFRVYTDNFFGAFVGDTDVRDLSTDSINRYNRGGRVVRVGTWVAATGQSSPRFIGVSSAK</sequence>
<dbReference type="OMA" id="ITNTCVF"/>
<evidence type="ECO:0000313" key="3">
    <source>
        <dbReference type="EMBL" id="PNH26849.1"/>
    </source>
</evidence>
<dbReference type="EMBL" id="MPSH01000055">
    <property type="protein sequence ID" value="PNH26849.1"/>
    <property type="molecule type" value="Genomic_DNA"/>
</dbReference>
<feature type="signal peptide" evidence="1">
    <location>
        <begin position="1"/>
        <end position="21"/>
    </location>
</feature>
<dbReference type="EMBL" id="RSDZ01000132">
    <property type="protein sequence ID" value="RXG42403.1"/>
    <property type="molecule type" value="Genomic_DNA"/>
</dbReference>
<comment type="caution">
    <text evidence="3">The sequence shown here is derived from an EMBL/GenBank/DDBJ whole genome shotgun (WGS) entry which is preliminary data.</text>
</comment>
<feature type="chain" id="PRO_5044574779" description="Ecp2 effector protein-like domain-containing protein" evidence="1">
    <location>
        <begin position="22"/>
        <end position="211"/>
    </location>
</feature>
<gene>
    <name evidence="3" type="ORF">BJF96_g9795</name>
    <name evidence="4" type="ORF">VDGE_07772</name>
</gene>
<dbReference type="Pfam" id="PF14856">
    <property type="entry name" value="Hce2"/>
    <property type="match status" value="1"/>
</dbReference>